<dbReference type="GO" id="GO:0015807">
    <property type="term" value="P:L-amino acid transport"/>
    <property type="evidence" value="ECO:0007669"/>
    <property type="project" value="TreeGrafter"/>
</dbReference>
<evidence type="ECO:0000259" key="7">
    <source>
        <dbReference type="PROSITE" id="PS50893"/>
    </source>
</evidence>
<dbReference type="Gene3D" id="3.40.50.300">
    <property type="entry name" value="P-loop containing nucleotide triphosphate hydrolases"/>
    <property type="match status" value="1"/>
</dbReference>
<dbReference type="GO" id="GO:0005524">
    <property type="term" value="F:ATP binding"/>
    <property type="evidence" value="ECO:0007669"/>
    <property type="project" value="UniProtKB-KW"/>
</dbReference>
<dbReference type="GO" id="GO:0015658">
    <property type="term" value="F:branched-chain amino acid transmembrane transporter activity"/>
    <property type="evidence" value="ECO:0007669"/>
    <property type="project" value="TreeGrafter"/>
</dbReference>
<evidence type="ECO:0000256" key="5">
    <source>
        <dbReference type="ARBA" id="ARBA00022970"/>
    </source>
</evidence>
<reference evidence="8" key="1">
    <citation type="submission" date="2020-05" db="EMBL/GenBank/DDBJ databases">
        <title>Complete genome sequence of Bradyrhizobium diazoefficiens XF8 isolated from soybean nodule.</title>
        <authorList>
            <person name="Noda R."/>
            <person name="Kakizaki K."/>
            <person name="Minamisawa K."/>
        </authorList>
    </citation>
    <scope>NUCLEOTIDE SEQUENCE</scope>
    <source>
        <strain evidence="8">XF8</strain>
    </source>
</reference>
<gene>
    <name evidence="8" type="ORF">XF8B_67020</name>
</gene>
<dbReference type="RefSeq" id="WP_063921520.1">
    <property type="nucleotide sequence ID" value="NZ_JBEUNZ010000002.1"/>
</dbReference>
<evidence type="ECO:0000256" key="6">
    <source>
        <dbReference type="ARBA" id="ARBA00024722"/>
    </source>
</evidence>
<dbReference type="InterPro" id="IPR003593">
    <property type="entry name" value="AAA+_ATPase"/>
</dbReference>
<dbReference type="AlphaFoldDB" id="A0A810BMV5"/>
<dbReference type="InterPro" id="IPR017871">
    <property type="entry name" value="ABC_transporter-like_CS"/>
</dbReference>
<accession>A0A810BMV5</accession>
<feature type="domain" description="ABC transporter" evidence="7">
    <location>
        <begin position="2"/>
        <end position="226"/>
    </location>
</feature>
<dbReference type="InterPro" id="IPR027417">
    <property type="entry name" value="P-loop_NTPase"/>
</dbReference>
<dbReference type="InterPro" id="IPR052156">
    <property type="entry name" value="BCAA_Transport_ATP-bd_LivF"/>
</dbReference>
<keyword evidence="5" id="KW-0029">Amino-acid transport</keyword>
<dbReference type="EMBL" id="AP023097">
    <property type="protein sequence ID" value="BCE76591.1"/>
    <property type="molecule type" value="Genomic_DNA"/>
</dbReference>
<dbReference type="SUPFAM" id="SSF52540">
    <property type="entry name" value="P-loop containing nucleoside triphosphate hydrolases"/>
    <property type="match status" value="1"/>
</dbReference>
<dbReference type="SMART" id="SM00382">
    <property type="entry name" value="AAA"/>
    <property type="match status" value="1"/>
</dbReference>
<name>A0A810BMV5_9BRAD</name>
<dbReference type="CDD" id="cd03224">
    <property type="entry name" value="ABC_TM1139_LivF_branched"/>
    <property type="match status" value="1"/>
</dbReference>
<organism evidence="8">
    <name type="scientific">Bradyrhizobium diazoefficiens</name>
    <dbReference type="NCBI Taxonomy" id="1355477"/>
    <lineage>
        <taxon>Bacteria</taxon>
        <taxon>Pseudomonadati</taxon>
        <taxon>Pseudomonadota</taxon>
        <taxon>Alphaproteobacteria</taxon>
        <taxon>Hyphomicrobiales</taxon>
        <taxon>Nitrobacteraceae</taxon>
        <taxon>Bradyrhizobium</taxon>
    </lineage>
</organism>
<dbReference type="PANTHER" id="PTHR43820:SF5">
    <property type="entry name" value="HIGH-AFFINITY BRANCHED-CHAIN AMINO ACID TRANSPORT ATP-BINDING PROTEIN"/>
    <property type="match status" value="1"/>
</dbReference>
<evidence type="ECO:0000256" key="4">
    <source>
        <dbReference type="ARBA" id="ARBA00022840"/>
    </source>
</evidence>
<comment type="similarity">
    <text evidence="1">Belongs to the ABC transporter superfamily.</text>
</comment>
<keyword evidence="2" id="KW-0813">Transport</keyword>
<dbReference type="PROSITE" id="PS50893">
    <property type="entry name" value="ABC_TRANSPORTER_2"/>
    <property type="match status" value="1"/>
</dbReference>
<evidence type="ECO:0000256" key="3">
    <source>
        <dbReference type="ARBA" id="ARBA00022741"/>
    </source>
</evidence>
<evidence type="ECO:0000256" key="2">
    <source>
        <dbReference type="ARBA" id="ARBA00022448"/>
    </source>
</evidence>
<dbReference type="InterPro" id="IPR003439">
    <property type="entry name" value="ABC_transporter-like_ATP-bd"/>
</dbReference>
<proteinExistence type="inferred from homology"/>
<dbReference type="GO" id="GO:0016887">
    <property type="term" value="F:ATP hydrolysis activity"/>
    <property type="evidence" value="ECO:0007669"/>
    <property type="project" value="InterPro"/>
</dbReference>
<evidence type="ECO:0000313" key="8">
    <source>
        <dbReference type="EMBL" id="BCE76591.1"/>
    </source>
</evidence>
<comment type="function">
    <text evidence="6">Involved in beta-(1--&gt;2)glucan export. Transmembrane domains (TMD) form a pore in the inner membrane and the ATP-binding domain (NBD) is responsible for energy generation.</text>
</comment>
<protein>
    <submittedName>
        <fullName evidence="8">ABC transporter ATP-binding protein</fullName>
    </submittedName>
</protein>
<dbReference type="PANTHER" id="PTHR43820">
    <property type="entry name" value="HIGH-AFFINITY BRANCHED-CHAIN AMINO ACID TRANSPORT ATP-BINDING PROTEIN LIVF"/>
    <property type="match status" value="1"/>
</dbReference>
<dbReference type="PROSITE" id="PS00211">
    <property type="entry name" value="ABC_TRANSPORTER_1"/>
    <property type="match status" value="1"/>
</dbReference>
<keyword evidence="3" id="KW-0547">Nucleotide-binding</keyword>
<sequence>MLRTEHLNANYGMFQALFGINFSIERGEVVSLIGANGAGKSTLLRAIVGSVPVAAPSVLLDGEPVGGSAEIDQLSRGIALVPEGRRLFPSLTVEENLLLAAKNGRRGPWTPDRLYRELPALQKLRSRPATALSGGQQQLVAVGRALVTNPDFLLCDEISLGLSPVAVETVYELLGTVIEEGMAVILVEQNVRRALSSSSRYYCMLKGNVVLEGISKTADYARVSAAYFGD</sequence>
<keyword evidence="4 8" id="KW-0067">ATP-binding</keyword>
<evidence type="ECO:0000256" key="1">
    <source>
        <dbReference type="ARBA" id="ARBA00005417"/>
    </source>
</evidence>
<dbReference type="Pfam" id="PF00005">
    <property type="entry name" value="ABC_tran"/>
    <property type="match status" value="1"/>
</dbReference>